<sequence length="399" mass="41386">MTDPSANDADRRFGRRSTLLGLGGLVLGGIASGPTVLGDEDGGTTGRYESDDERSGASPQRFLGRLRTEAFVVDTDGSGSLTTETQLVGDPSGERRDAAVHVTSRGESSRDYVAAGIDLRADSLTLAAVSGDASIAYDYYKDAETTRRVPDDAFLFLQTGPTAFAVAVRGADAERSGTWETRAVSSELTADGWRAIEVDAGELDLGMLQRQLAGSGVDIGDIGGLIAMVSGGIESVSDLTDRFGGDAAVLGLGIGTGALDGAVTEAYYNGLEVGGEERPLPAALAVDPSFSAPHGRGGGRFTASFSLAADERIVSASDIDPDSVRLAPYSPVSPPIPGTPWADDAATADGVDVSDGTVRAEFVPGRVRRSLQGDRSRPLVVYGDFDVPEPYTFVGVGER</sequence>
<evidence type="ECO:0000313" key="2">
    <source>
        <dbReference type="EMBL" id="NUB91476.1"/>
    </source>
</evidence>
<evidence type="ECO:0000313" key="3">
    <source>
        <dbReference type="Proteomes" id="UP000728647"/>
    </source>
</evidence>
<name>A0A8J8GKS5_9EURY</name>
<dbReference type="EMBL" id="JABURA010000001">
    <property type="protein sequence ID" value="NUB91476.1"/>
    <property type="molecule type" value="Genomic_DNA"/>
</dbReference>
<dbReference type="OrthoDB" id="207068at2157"/>
<proteinExistence type="predicted"/>
<reference evidence="2" key="1">
    <citation type="submission" date="2020-06" db="EMBL/GenBank/DDBJ databases">
        <title>Haloterrigena sp. nov., an extremely halophilic archaeon isolated from a saline sediment.</title>
        <authorList>
            <person name="Liu B.-B."/>
        </authorList>
    </citation>
    <scope>NUCLEOTIDE SEQUENCE</scope>
    <source>
        <strain evidence="2">SYSU A121-1</strain>
    </source>
</reference>
<protein>
    <submittedName>
        <fullName evidence="2">Uncharacterized protein</fullName>
    </submittedName>
</protein>
<accession>A0A8J8GKS5</accession>
<comment type="caution">
    <text evidence="2">The sequence shown here is derived from an EMBL/GenBank/DDBJ whole genome shotgun (WGS) entry which is preliminary data.</text>
</comment>
<dbReference type="RefSeq" id="WP_174702014.1">
    <property type="nucleotide sequence ID" value="NZ_JABURA010000001.1"/>
</dbReference>
<organism evidence="2 3">
    <name type="scientific">Haloterrigena gelatinilytica</name>
    <dbReference type="NCBI Taxonomy" id="2741724"/>
    <lineage>
        <taxon>Archaea</taxon>
        <taxon>Methanobacteriati</taxon>
        <taxon>Methanobacteriota</taxon>
        <taxon>Stenosarchaea group</taxon>
        <taxon>Halobacteria</taxon>
        <taxon>Halobacteriales</taxon>
        <taxon>Natrialbaceae</taxon>
        <taxon>Haloterrigena</taxon>
    </lineage>
</organism>
<feature type="region of interest" description="Disordered" evidence="1">
    <location>
        <begin position="32"/>
        <end position="59"/>
    </location>
</feature>
<dbReference type="Proteomes" id="UP000728647">
    <property type="component" value="Unassembled WGS sequence"/>
</dbReference>
<dbReference type="AlphaFoldDB" id="A0A8J8GKS5"/>
<evidence type="ECO:0000256" key="1">
    <source>
        <dbReference type="SAM" id="MobiDB-lite"/>
    </source>
</evidence>
<gene>
    <name evidence="2" type="ORF">HT576_10645</name>
</gene>